<keyword evidence="2" id="KW-1277">Toxin-antitoxin system</keyword>
<gene>
    <name evidence="8" type="ORF">KGA66_23360</name>
</gene>
<evidence type="ECO:0000313" key="9">
    <source>
        <dbReference type="Proteomes" id="UP000677913"/>
    </source>
</evidence>
<keyword evidence="4" id="KW-0255">Endonuclease</keyword>
<dbReference type="Pfam" id="PF06769">
    <property type="entry name" value="YoeB_toxin"/>
    <property type="match status" value="1"/>
</dbReference>
<dbReference type="SUPFAM" id="SSF143011">
    <property type="entry name" value="RelE-like"/>
    <property type="match status" value="1"/>
</dbReference>
<keyword evidence="3" id="KW-0540">Nuclease</keyword>
<evidence type="ECO:0000313" key="8">
    <source>
        <dbReference type="EMBL" id="MBS2966003.1"/>
    </source>
</evidence>
<evidence type="ECO:0000256" key="7">
    <source>
        <dbReference type="ARBA" id="ARBA00050056"/>
    </source>
</evidence>
<evidence type="ECO:0000256" key="3">
    <source>
        <dbReference type="ARBA" id="ARBA00022722"/>
    </source>
</evidence>
<dbReference type="InterPro" id="IPR035093">
    <property type="entry name" value="RelE/ParE_toxin_dom_sf"/>
</dbReference>
<dbReference type="PANTHER" id="PTHR38039">
    <property type="entry name" value="TOXIN YOEB"/>
    <property type="match status" value="1"/>
</dbReference>
<dbReference type="GO" id="GO:0004519">
    <property type="term" value="F:endonuclease activity"/>
    <property type="evidence" value="ECO:0007669"/>
    <property type="project" value="UniProtKB-KW"/>
</dbReference>
<proteinExistence type="inferred from homology"/>
<evidence type="ECO:0000256" key="1">
    <source>
        <dbReference type="ARBA" id="ARBA00008172"/>
    </source>
</evidence>
<protein>
    <recommendedName>
        <fullName evidence="7">Endoribonuclease YoeB</fullName>
    </recommendedName>
    <alternativeName>
        <fullName evidence="6">Putative mRNA interferase YoeB</fullName>
    </alternativeName>
</protein>
<dbReference type="GO" id="GO:0006401">
    <property type="term" value="P:RNA catabolic process"/>
    <property type="evidence" value="ECO:0007669"/>
    <property type="project" value="InterPro"/>
</dbReference>
<reference evidence="8" key="1">
    <citation type="submission" date="2021-04" db="EMBL/GenBank/DDBJ databases">
        <title>Genome based classification of Actinospica acidithermotolerans sp. nov., an actinobacterium isolated from an Indonesian hot spring.</title>
        <authorList>
            <person name="Kusuma A.B."/>
            <person name="Putra K.E."/>
            <person name="Nafisah S."/>
            <person name="Loh J."/>
            <person name="Nouioui I."/>
            <person name="Goodfellow M."/>
        </authorList>
    </citation>
    <scope>NUCLEOTIDE SEQUENCE</scope>
    <source>
        <strain evidence="8">DSM 45618</strain>
    </source>
</reference>
<organism evidence="8 9">
    <name type="scientific">Actinocrinis puniceicyclus</name>
    <dbReference type="NCBI Taxonomy" id="977794"/>
    <lineage>
        <taxon>Bacteria</taxon>
        <taxon>Bacillati</taxon>
        <taxon>Actinomycetota</taxon>
        <taxon>Actinomycetes</taxon>
        <taxon>Catenulisporales</taxon>
        <taxon>Actinospicaceae</taxon>
        <taxon>Actinocrinis</taxon>
    </lineage>
</organism>
<evidence type="ECO:0000256" key="4">
    <source>
        <dbReference type="ARBA" id="ARBA00022759"/>
    </source>
</evidence>
<comment type="similarity">
    <text evidence="1">Belongs to the YoeB family.</text>
</comment>
<dbReference type="EMBL" id="JAGSXH010000114">
    <property type="protein sequence ID" value="MBS2966003.1"/>
    <property type="molecule type" value="Genomic_DNA"/>
</dbReference>
<comment type="caution">
    <text evidence="8">The sequence shown here is derived from an EMBL/GenBank/DDBJ whole genome shotgun (WGS) entry which is preliminary data.</text>
</comment>
<dbReference type="PANTHER" id="PTHR38039:SF1">
    <property type="entry name" value="TOXIN YOEB"/>
    <property type="match status" value="1"/>
</dbReference>
<dbReference type="InterPro" id="IPR009614">
    <property type="entry name" value="YoeB_toxin"/>
</dbReference>
<name>A0A8J7WR65_9ACTN</name>
<evidence type="ECO:0000256" key="5">
    <source>
        <dbReference type="ARBA" id="ARBA00022801"/>
    </source>
</evidence>
<evidence type="ECO:0000256" key="2">
    <source>
        <dbReference type="ARBA" id="ARBA00022649"/>
    </source>
</evidence>
<evidence type="ECO:0000256" key="6">
    <source>
        <dbReference type="ARBA" id="ARBA00030388"/>
    </source>
</evidence>
<sequence length="127" mass="14804">MLWDESAWEDYVWWQTQDRKVLRRINTLIQDVQRNGNEGIGKPEPLKHGFHGYWSRRITDEHRLIYKVADEEVRLLGAALFLRRRRRLVASTAPFGRLTLHAAKRPTPDASITPGLPICRRLPPDPA</sequence>
<accession>A0A8J7WR65</accession>
<dbReference type="Gene3D" id="3.30.2310.20">
    <property type="entry name" value="RelE-like"/>
    <property type="match status" value="1"/>
</dbReference>
<keyword evidence="5" id="KW-0378">Hydrolase</keyword>
<keyword evidence="9" id="KW-1185">Reference proteome</keyword>
<dbReference type="NCBIfam" id="TIGR02116">
    <property type="entry name" value="toxin_Txe_YoeB"/>
    <property type="match status" value="1"/>
</dbReference>
<dbReference type="GO" id="GO:0016787">
    <property type="term" value="F:hydrolase activity"/>
    <property type="evidence" value="ECO:0007669"/>
    <property type="project" value="UniProtKB-KW"/>
</dbReference>
<dbReference type="AlphaFoldDB" id="A0A8J7WR65"/>
<dbReference type="GO" id="GO:0045892">
    <property type="term" value="P:negative regulation of DNA-templated transcription"/>
    <property type="evidence" value="ECO:0007669"/>
    <property type="project" value="TreeGrafter"/>
</dbReference>
<dbReference type="Proteomes" id="UP000677913">
    <property type="component" value="Unassembled WGS sequence"/>
</dbReference>